<feature type="domain" description="HTH cro/C1-type" evidence="2">
    <location>
        <begin position="9"/>
        <end position="64"/>
    </location>
</feature>
<dbReference type="STRING" id="946677.SAMN05444484_10576"/>
<reference evidence="4" key="1">
    <citation type="submission" date="2016-11" db="EMBL/GenBank/DDBJ databases">
        <authorList>
            <person name="Varghese N."/>
            <person name="Submissions S."/>
        </authorList>
    </citation>
    <scope>NUCLEOTIDE SEQUENCE [LARGE SCALE GENOMIC DNA]</scope>
    <source>
        <strain evidence="4">DSM 24724</strain>
    </source>
</reference>
<accession>A0A1M7HQ11</accession>
<keyword evidence="4" id="KW-1185">Reference proteome</keyword>
<dbReference type="InterPro" id="IPR052345">
    <property type="entry name" value="Rad_response_metalloprotease"/>
</dbReference>
<dbReference type="InterPro" id="IPR010359">
    <property type="entry name" value="IrrE_HExxH"/>
</dbReference>
<dbReference type="OrthoDB" id="9794834at2"/>
<dbReference type="Proteomes" id="UP000184028">
    <property type="component" value="Unassembled WGS sequence"/>
</dbReference>
<dbReference type="RefSeq" id="WP_068842912.1">
    <property type="nucleotide sequence ID" value="NZ_FRBT01000005.1"/>
</dbReference>
<dbReference type="CDD" id="cd00093">
    <property type="entry name" value="HTH_XRE"/>
    <property type="match status" value="1"/>
</dbReference>
<sequence>MSTINIERIKLARESRGYSQSTLAKEMKSASQVLLSKIEKGLSNVTDDVFTELSLILDYPKDFFYKKHDVYPLKHFYFRKNLGMSMTKARLLESQINILSGNICDLLDAVEIEIDLPFTDLYKTGLSPEQMADRVRDYFNLPKGPIKDLIKVVEQQGVIIHFFDFTSDLKISGVSYITPVGVPVMILNKNMPNSRKVFTIAHELGHILMHFKGGIISEDRNVENEADRFASSFLMPSSEIKSSLYYLTDEKLGDLKRYWKVSIQALLFKAKDTGALTQDQYRRWVTKISYYGWRKQEPLEFEISEPKLLYKMLKLHFQDLQYSKNELCEMFGLNEIEFDKIYLQSSSDLQDYLNVDSKVRKLKVELDY</sequence>
<evidence type="ECO:0000313" key="4">
    <source>
        <dbReference type="Proteomes" id="UP000184028"/>
    </source>
</evidence>
<organism evidence="3 4">
    <name type="scientific">Flavobacterium chilense</name>
    <dbReference type="NCBI Taxonomy" id="946677"/>
    <lineage>
        <taxon>Bacteria</taxon>
        <taxon>Pseudomonadati</taxon>
        <taxon>Bacteroidota</taxon>
        <taxon>Flavobacteriia</taxon>
        <taxon>Flavobacteriales</taxon>
        <taxon>Flavobacteriaceae</taxon>
        <taxon>Flavobacterium</taxon>
    </lineage>
</organism>
<dbReference type="PROSITE" id="PS50943">
    <property type="entry name" value="HTH_CROC1"/>
    <property type="match status" value="1"/>
</dbReference>
<comment type="similarity">
    <text evidence="1">Belongs to the short-chain fatty acyl-CoA assimilation regulator (ScfR) family.</text>
</comment>
<dbReference type="PANTHER" id="PTHR43236">
    <property type="entry name" value="ANTITOXIN HIGA1"/>
    <property type="match status" value="1"/>
</dbReference>
<proteinExistence type="inferred from homology"/>
<dbReference type="SUPFAM" id="SSF47413">
    <property type="entry name" value="lambda repressor-like DNA-binding domains"/>
    <property type="match status" value="1"/>
</dbReference>
<dbReference type="Gene3D" id="1.10.10.2910">
    <property type="match status" value="1"/>
</dbReference>
<dbReference type="PANTHER" id="PTHR43236:SF1">
    <property type="entry name" value="BLL7220 PROTEIN"/>
    <property type="match status" value="1"/>
</dbReference>
<gene>
    <name evidence="3" type="ORF">SAMN05444484_10576</name>
</gene>
<dbReference type="Gene3D" id="1.10.260.40">
    <property type="entry name" value="lambda repressor-like DNA-binding domains"/>
    <property type="match status" value="1"/>
</dbReference>
<name>A0A1M7HQ11_9FLAO</name>
<dbReference type="Pfam" id="PF01381">
    <property type="entry name" value="HTH_3"/>
    <property type="match status" value="1"/>
</dbReference>
<dbReference type="SMART" id="SM00530">
    <property type="entry name" value="HTH_XRE"/>
    <property type="match status" value="1"/>
</dbReference>
<dbReference type="InterPro" id="IPR001387">
    <property type="entry name" value="Cro/C1-type_HTH"/>
</dbReference>
<dbReference type="GO" id="GO:0003677">
    <property type="term" value="F:DNA binding"/>
    <property type="evidence" value="ECO:0007669"/>
    <property type="project" value="InterPro"/>
</dbReference>
<dbReference type="EMBL" id="FRBT01000005">
    <property type="protein sequence ID" value="SHM30641.1"/>
    <property type="molecule type" value="Genomic_DNA"/>
</dbReference>
<dbReference type="Pfam" id="PF06114">
    <property type="entry name" value="Peptidase_M78"/>
    <property type="match status" value="1"/>
</dbReference>
<dbReference type="SUPFAM" id="SSF55486">
    <property type="entry name" value="Metalloproteases ('zincins'), catalytic domain"/>
    <property type="match status" value="1"/>
</dbReference>
<dbReference type="InterPro" id="IPR010982">
    <property type="entry name" value="Lambda_DNA-bd_dom_sf"/>
</dbReference>
<evidence type="ECO:0000259" key="2">
    <source>
        <dbReference type="PROSITE" id="PS50943"/>
    </source>
</evidence>
<protein>
    <submittedName>
        <fullName evidence="3">Zn-dependent peptidase ImmA, M78 family</fullName>
    </submittedName>
</protein>
<evidence type="ECO:0000313" key="3">
    <source>
        <dbReference type="EMBL" id="SHM30641.1"/>
    </source>
</evidence>
<dbReference type="AlphaFoldDB" id="A0A1M7HQ11"/>
<evidence type="ECO:0000256" key="1">
    <source>
        <dbReference type="ARBA" id="ARBA00007227"/>
    </source>
</evidence>